<organism evidence="3 4">
    <name type="scientific">Mucilaginibacter ginsenosidivorans</name>
    <dbReference type="NCBI Taxonomy" id="398053"/>
    <lineage>
        <taxon>Bacteria</taxon>
        <taxon>Pseudomonadati</taxon>
        <taxon>Bacteroidota</taxon>
        <taxon>Sphingobacteriia</taxon>
        <taxon>Sphingobacteriales</taxon>
        <taxon>Sphingobacteriaceae</taxon>
        <taxon>Mucilaginibacter</taxon>
    </lineage>
</organism>
<dbReference type="Pfam" id="PF20130">
    <property type="entry name" value="DUF6520"/>
    <property type="match status" value="1"/>
</dbReference>
<evidence type="ECO:0000313" key="3">
    <source>
        <dbReference type="EMBL" id="QEC62528.1"/>
    </source>
</evidence>
<feature type="compositionally biased region" description="Polar residues" evidence="1">
    <location>
        <begin position="86"/>
        <end position="98"/>
    </location>
</feature>
<dbReference type="KEGG" id="mgin:FRZ54_07975"/>
<dbReference type="EMBL" id="CP042436">
    <property type="protein sequence ID" value="QEC62528.1"/>
    <property type="molecule type" value="Genomic_DNA"/>
</dbReference>
<proteinExistence type="predicted"/>
<evidence type="ECO:0000256" key="1">
    <source>
        <dbReference type="SAM" id="MobiDB-lite"/>
    </source>
</evidence>
<gene>
    <name evidence="3" type="ORF">FRZ54_07975</name>
</gene>
<dbReference type="InterPro" id="IPR045391">
    <property type="entry name" value="DUF6520"/>
</dbReference>
<name>A0A5B8UUG2_9SPHI</name>
<feature type="region of interest" description="Disordered" evidence="1">
    <location>
        <begin position="69"/>
        <end position="98"/>
    </location>
</feature>
<dbReference type="RefSeq" id="WP_147031105.1">
    <property type="nucleotide sequence ID" value="NZ_CP042436.1"/>
</dbReference>
<dbReference type="Proteomes" id="UP000321479">
    <property type="component" value="Chromosome"/>
</dbReference>
<sequence length="98" mass="10282">MKKLKVSITALALVLGVGTAFATTAYRPFTNKTWALNPSTGLYMDITGQVRGVDYNCTGASGTCTADFPSDVNPNDQAHDAHPGTVQGTNIQTGVFSN</sequence>
<keyword evidence="4" id="KW-1185">Reference proteome</keyword>
<evidence type="ECO:0000256" key="2">
    <source>
        <dbReference type="SAM" id="SignalP"/>
    </source>
</evidence>
<accession>A0A5B8UUG2</accession>
<dbReference type="OrthoDB" id="799121at2"/>
<dbReference type="AlphaFoldDB" id="A0A5B8UUG2"/>
<feature type="signal peptide" evidence="2">
    <location>
        <begin position="1"/>
        <end position="22"/>
    </location>
</feature>
<feature type="chain" id="PRO_5022706167" evidence="2">
    <location>
        <begin position="23"/>
        <end position="98"/>
    </location>
</feature>
<protein>
    <submittedName>
        <fullName evidence="3">Uncharacterized protein</fullName>
    </submittedName>
</protein>
<reference evidence="3 4" key="1">
    <citation type="journal article" date="2017" name="Curr. Microbiol.">
        <title>Mucilaginibacter ginsenosidivorans sp. nov., Isolated from Soil of Ginseng Field.</title>
        <authorList>
            <person name="Kim M.M."/>
            <person name="Siddiqi M.Z."/>
            <person name="Im W.T."/>
        </authorList>
    </citation>
    <scope>NUCLEOTIDE SEQUENCE [LARGE SCALE GENOMIC DNA]</scope>
    <source>
        <strain evidence="3 4">Gsoil 3017</strain>
    </source>
</reference>
<keyword evidence="2" id="KW-0732">Signal</keyword>
<evidence type="ECO:0000313" key="4">
    <source>
        <dbReference type="Proteomes" id="UP000321479"/>
    </source>
</evidence>